<dbReference type="InterPro" id="IPR012340">
    <property type="entry name" value="NA-bd_OB-fold"/>
</dbReference>
<accession>A0ABU6QCF0</accession>
<dbReference type="EMBL" id="JASCZI010000151">
    <property type="protein sequence ID" value="MED6109416.1"/>
    <property type="molecule type" value="Genomic_DNA"/>
</dbReference>
<comment type="caution">
    <text evidence="1">The sequence shown here is derived from an EMBL/GenBank/DDBJ whole genome shotgun (WGS) entry which is preliminary data.</text>
</comment>
<dbReference type="Gene3D" id="2.40.50.140">
    <property type="entry name" value="Nucleic acid-binding proteins"/>
    <property type="match status" value="1"/>
</dbReference>
<dbReference type="SUPFAM" id="SSF50249">
    <property type="entry name" value="Nucleic acid-binding proteins"/>
    <property type="match status" value="1"/>
</dbReference>
<evidence type="ECO:0000313" key="1">
    <source>
        <dbReference type="EMBL" id="MED6109416.1"/>
    </source>
</evidence>
<reference evidence="1 2" key="1">
    <citation type="journal article" date="2023" name="Plants (Basel)">
        <title>Bridging the Gap: Combining Genomics and Transcriptomics Approaches to Understand Stylosanthes scabra, an Orphan Legume from the Brazilian Caatinga.</title>
        <authorList>
            <person name="Ferreira-Neto J.R.C."/>
            <person name="da Silva M.D."/>
            <person name="Binneck E."/>
            <person name="de Melo N.F."/>
            <person name="da Silva R.H."/>
            <person name="de Melo A.L.T.M."/>
            <person name="Pandolfi V."/>
            <person name="Bustamante F.O."/>
            <person name="Brasileiro-Vidal A.C."/>
            <person name="Benko-Iseppon A.M."/>
        </authorList>
    </citation>
    <scope>NUCLEOTIDE SEQUENCE [LARGE SCALE GENOMIC DNA]</scope>
    <source>
        <tissue evidence="1">Leaves</tissue>
    </source>
</reference>
<name>A0ABU6QCF0_9FABA</name>
<organism evidence="1 2">
    <name type="scientific">Stylosanthes scabra</name>
    <dbReference type="NCBI Taxonomy" id="79078"/>
    <lineage>
        <taxon>Eukaryota</taxon>
        <taxon>Viridiplantae</taxon>
        <taxon>Streptophyta</taxon>
        <taxon>Embryophyta</taxon>
        <taxon>Tracheophyta</taxon>
        <taxon>Spermatophyta</taxon>
        <taxon>Magnoliopsida</taxon>
        <taxon>eudicotyledons</taxon>
        <taxon>Gunneridae</taxon>
        <taxon>Pentapetalae</taxon>
        <taxon>rosids</taxon>
        <taxon>fabids</taxon>
        <taxon>Fabales</taxon>
        <taxon>Fabaceae</taxon>
        <taxon>Papilionoideae</taxon>
        <taxon>50 kb inversion clade</taxon>
        <taxon>dalbergioids sensu lato</taxon>
        <taxon>Dalbergieae</taxon>
        <taxon>Pterocarpus clade</taxon>
        <taxon>Stylosanthes</taxon>
    </lineage>
</organism>
<protein>
    <submittedName>
        <fullName evidence="1">Uncharacterized protein</fullName>
    </submittedName>
</protein>
<keyword evidence="2" id="KW-1185">Reference proteome</keyword>
<proteinExistence type="predicted"/>
<dbReference type="Proteomes" id="UP001341840">
    <property type="component" value="Unassembled WGS sequence"/>
</dbReference>
<sequence length="85" mass="9930">MWEAMVGIRVHVLAWSGVGEFKCPFYKKNTGPPTARYKVEVMSRDSTGCINLVLWEREVKRLCRKTTYKIKEELVQGDDDYPDYP</sequence>
<gene>
    <name evidence="1" type="ORF">PIB30_033392</name>
</gene>
<evidence type="ECO:0000313" key="2">
    <source>
        <dbReference type="Proteomes" id="UP001341840"/>
    </source>
</evidence>